<organism evidence="3 6">
    <name type="scientific">Puccinia graminis f. sp. tritici</name>
    <dbReference type="NCBI Taxonomy" id="56615"/>
    <lineage>
        <taxon>Eukaryota</taxon>
        <taxon>Fungi</taxon>
        <taxon>Dikarya</taxon>
        <taxon>Basidiomycota</taxon>
        <taxon>Pucciniomycotina</taxon>
        <taxon>Pucciniomycetes</taxon>
        <taxon>Pucciniales</taxon>
        <taxon>Pucciniaceae</taxon>
        <taxon>Puccinia</taxon>
    </lineage>
</organism>
<name>A0A5B0MLK7_PUCGR</name>
<evidence type="ECO:0000313" key="5">
    <source>
        <dbReference type="EMBL" id="KAA1125916.1"/>
    </source>
</evidence>
<protein>
    <submittedName>
        <fullName evidence="3">Uncharacterized protein</fullName>
    </submittedName>
</protein>
<dbReference type="EMBL" id="VSWC01000144">
    <property type="protein sequence ID" value="KAA1077755.1"/>
    <property type="molecule type" value="Genomic_DNA"/>
</dbReference>
<evidence type="ECO:0000256" key="1">
    <source>
        <dbReference type="SAM" id="MobiDB-lite"/>
    </source>
</evidence>
<dbReference type="Proteomes" id="UP000324748">
    <property type="component" value="Unassembled WGS sequence"/>
</dbReference>
<sequence>MVVRIYFRPQIAMISIGAYENIFSVRILQMQSFQHRIAQTRNFGNSKLLAIPKTDRRMTSESLDSARPKSVSTGPQPGLGSKIRSTLALPVGGANADGRLLGERLMGSSLRPSTSGEIANYAGQCKPVPVPLPSRF</sequence>
<feature type="region of interest" description="Disordered" evidence="1">
    <location>
        <begin position="54"/>
        <end position="82"/>
    </location>
</feature>
<comment type="caution">
    <text evidence="3">The sequence shown here is derived from an EMBL/GenBank/DDBJ whole genome shotgun (WGS) entry which is preliminary data.</text>
</comment>
<dbReference type="Proteomes" id="UP000325313">
    <property type="component" value="Unassembled WGS sequence"/>
</dbReference>
<dbReference type="AlphaFoldDB" id="A0A5B0MLK7"/>
<evidence type="ECO:0000313" key="2">
    <source>
        <dbReference type="EMBL" id="KAA1071742.1"/>
    </source>
</evidence>
<reference evidence="6 7" key="1">
    <citation type="submission" date="2019-05" db="EMBL/GenBank/DDBJ databases">
        <title>Emergence of the Ug99 lineage of the wheat stem rust pathogen through somatic hybridization.</title>
        <authorList>
            <person name="Li F."/>
            <person name="Upadhyaya N.M."/>
            <person name="Sperschneider J."/>
            <person name="Matny O."/>
            <person name="Nguyen-Phuc H."/>
            <person name="Mago R."/>
            <person name="Raley C."/>
            <person name="Miller M.E."/>
            <person name="Silverstein K.A.T."/>
            <person name="Henningsen E."/>
            <person name="Hirsch C.D."/>
            <person name="Visser B."/>
            <person name="Pretorius Z.A."/>
            <person name="Steffenson B.J."/>
            <person name="Schwessinger B."/>
            <person name="Dodds P.N."/>
            <person name="Figueroa M."/>
        </authorList>
    </citation>
    <scope>NUCLEOTIDE SEQUENCE [LARGE SCALE GENOMIC DNA]</scope>
    <source>
        <strain evidence="3">21-0</strain>
        <strain evidence="4 7">Ug99</strain>
    </source>
</reference>
<dbReference type="EMBL" id="VSWC01000170">
    <property type="protein sequence ID" value="KAA1071742.1"/>
    <property type="molecule type" value="Genomic_DNA"/>
</dbReference>
<gene>
    <name evidence="2" type="ORF">PGT21_018089</name>
    <name evidence="3" type="ORF">PGT21_019051</name>
    <name evidence="5" type="ORF">PGTUg99_020144</name>
    <name evidence="4" type="ORF">PGTUg99_028006</name>
</gene>
<evidence type="ECO:0000313" key="7">
    <source>
        <dbReference type="Proteomes" id="UP000325313"/>
    </source>
</evidence>
<proteinExistence type="predicted"/>
<evidence type="ECO:0000313" key="4">
    <source>
        <dbReference type="EMBL" id="KAA1102646.1"/>
    </source>
</evidence>
<evidence type="ECO:0000313" key="6">
    <source>
        <dbReference type="Proteomes" id="UP000324748"/>
    </source>
</evidence>
<dbReference type="EMBL" id="VDEP01000337">
    <property type="protein sequence ID" value="KAA1102646.1"/>
    <property type="molecule type" value="Genomic_DNA"/>
</dbReference>
<feature type="compositionally biased region" description="Basic and acidic residues" evidence="1">
    <location>
        <begin position="54"/>
        <end position="67"/>
    </location>
</feature>
<evidence type="ECO:0000313" key="3">
    <source>
        <dbReference type="EMBL" id="KAA1077755.1"/>
    </source>
</evidence>
<dbReference type="EMBL" id="VDEP01000174">
    <property type="protein sequence ID" value="KAA1125916.1"/>
    <property type="molecule type" value="Genomic_DNA"/>
</dbReference>
<accession>A0A5B0MLK7</accession>
<dbReference type="OrthoDB" id="2510480at2759"/>
<keyword evidence="6" id="KW-1185">Reference proteome</keyword>